<protein>
    <submittedName>
        <fullName evidence="2">Uncharacterized protein</fullName>
    </submittedName>
</protein>
<feature type="compositionally biased region" description="Basic and acidic residues" evidence="1">
    <location>
        <begin position="184"/>
        <end position="194"/>
    </location>
</feature>
<feature type="compositionally biased region" description="Basic and acidic residues" evidence="1">
    <location>
        <begin position="13"/>
        <end position="23"/>
    </location>
</feature>
<evidence type="ECO:0000313" key="3">
    <source>
        <dbReference type="Proteomes" id="UP001159427"/>
    </source>
</evidence>
<feature type="compositionally biased region" description="Basic and acidic residues" evidence="1">
    <location>
        <begin position="53"/>
        <end position="70"/>
    </location>
</feature>
<dbReference type="EMBL" id="CALNXI010000004">
    <property type="protein sequence ID" value="CAH3013911.1"/>
    <property type="molecule type" value="Genomic_DNA"/>
</dbReference>
<feature type="compositionally biased region" description="Basic and acidic residues" evidence="1">
    <location>
        <begin position="210"/>
        <end position="234"/>
    </location>
</feature>
<evidence type="ECO:0000313" key="2">
    <source>
        <dbReference type="EMBL" id="CAH3013911.1"/>
    </source>
</evidence>
<evidence type="ECO:0000256" key="1">
    <source>
        <dbReference type="SAM" id="MobiDB-lite"/>
    </source>
</evidence>
<feature type="compositionally biased region" description="Polar residues" evidence="1">
    <location>
        <begin position="113"/>
        <end position="122"/>
    </location>
</feature>
<sequence>MESETADAVVAMEKNKETEDLNHVENGSPVDEAEMVRNASYWEEIDQEEIERVRSEREKEAGKITTEELPRTGSARRAMEVFESQPQETEKETPVDLEILSGVTRASLKRYQEMQTSTSPSAQREIDDLHDIQGGIASSHRDAFEKGEVSNVERRKGDDEEENLPTAGIASKTRANIESGTVIRAEDRHVRETNIAEEMPTAGSASAVRRRFEQRQNDEGKAERRLSYEPEKGAAKARAAMFMQNVEQSSRKVQSQDEEDARPPPGAARGVREMFEQDKVIHAESNRQDSWKDELPQSGVAEASKEALKAAASKGYEKSHVEDEALTPGKASETRTRYEKGEFEDQKVIEKEEPVVAAGSTKEQLKHYQEAVQNQGPRRRTMDSEQEDLQKARGIAVAVKESYEKEGAPHIETKKTISDEDFSGIQGRAKETTREIESGSLIKQSPKLVDTEDFGVTHGLTKQTTQQIEKGELIKEAPKMVDEEDFSSVSGLAKQTTQQIEKGELIKEPQKMVEDEDFSGVSGVVKGTRERIDSGEMVAKAPEDNSDKGDLMGINAESDTQAVFDQNGVDNH</sequence>
<accession>A0ABN8LEK3</accession>
<gene>
    <name evidence="2" type="ORF">PEVE_00028748</name>
</gene>
<feature type="compositionally biased region" description="Basic and acidic residues" evidence="1">
    <location>
        <begin position="541"/>
        <end position="550"/>
    </location>
</feature>
<feature type="region of interest" description="Disordered" evidence="1">
    <location>
        <begin position="53"/>
        <end position="76"/>
    </location>
</feature>
<feature type="compositionally biased region" description="Basic and acidic residues" evidence="1">
    <location>
        <begin position="139"/>
        <end position="158"/>
    </location>
</feature>
<feature type="region of interest" description="Disordered" evidence="1">
    <location>
        <begin position="404"/>
        <end position="437"/>
    </location>
</feature>
<organism evidence="2 3">
    <name type="scientific">Porites evermanni</name>
    <dbReference type="NCBI Taxonomy" id="104178"/>
    <lineage>
        <taxon>Eukaryota</taxon>
        <taxon>Metazoa</taxon>
        <taxon>Cnidaria</taxon>
        <taxon>Anthozoa</taxon>
        <taxon>Hexacorallia</taxon>
        <taxon>Scleractinia</taxon>
        <taxon>Fungiina</taxon>
        <taxon>Poritidae</taxon>
        <taxon>Porites</taxon>
    </lineage>
</organism>
<dbReference type="Proteomes" id="UP001159427">
    <property type="component" value="Unassembled WGS sequence"/>
</dbReference>
<keyword evidence="3" id="KW-1185">Reference proteome</keyword>
<proteinExistence type="predicted"/>
<feature type="region of interest" description="Disordered" evidence="1">
    <location>
        <begin position="110"/>
        <end position="234"/>
    </location>
</feature>
<feature type="compositionally biased region" description="Basic and acidic residues" evidence="1">
    <location>
        <begin position="332"/>
        <end position="343"/>
    </location>
</feature>
<feature type="region of interest" description="Disordered" evidence="1">
    <location>
        <begin position="534"/>
        <end position="553"/>
    </location>
</feature>
<name>A0ABN8LEK3_9CNID</name>
<feature type="compositionally biased region" description="Basic and acidic residues" evidence="1">
    <location>
        <begin position="428"/>
        <end position="437"/>
    </location>
</feature>
<feature type="region of interest" description="Disordered" evidence="1">
    <location>
        <begin position="246"/>
        <end position="343"/>
    </location>
</feature>
<feature type="region of interest" description="Disordered" evidence="1">
    <location>
        <begin position="13"/>
        <end position="32"/>
    </location>
</feature>
<comment type="caution">
    <text evidence="2">The sequence shown here is derived from an EMBL/GenBank/DDBJ whole genome shotgun (WGS) entry which is preliminary data.</text>
</comment>
<feature type="compositionally biased region" description="Basic and acidic residues" evidence="1">
    <location>
        <begin position="270"/>
        <end position="295"/>
    </location>
</feature>
<feature type="compositionally biased region" description="Basic and acidic residues" evidence="1">
    <location>
        <begin position="404"/>
        <end position="418"/>
    </location>
</feature>
<reference evidence="2 3" key="1">
    <citation type="submission" date="2022-05" db="EMBL/GenBank/DDBJ databases">
        <authorList>
            <consortium name="Genoscope - CEA"/>
            <person name="William W."/>
        </authorList>
    </citation>
    <scope>NUCLEOTIDE SEQUENCE [LARGE SCALE GENOMIC DNA]</scope>
</reference>